<dbReference type="EMBL" id="CAACVS010000516">
    <property type="protein sequence ID" value="VEU43068.1"/>
    <property type="molecule type" value="Genomic_DNA"/>
</dbReference>
<evidence type="ECO:0000313" key="9">
    <source>
        <dbReference type="EMBL" id="VEU43068.1"/>
    </source>
</evidence>
<comment type="similarity">
    <text evidence="1 7">Belongs to the peptidase M3 family.</text>
</comment>
<evidence type="ECO:0000256" key="1">
    <source>
        <dbReference type="ARBA" id="ARBA00006040"/>
    </source>
</evidence>
<dbReference type="OrthoDB" id="534666at2759"/>
<evidence type="ECO:0000313" key="10">
    <source>
        <dbReference type="Proteomes" id="UP000291116"/>
    </source>
</evidence>
<evidence type="ECO:0000256" key="2">
    <source>
        <dbReference type="ARBA" id="ARBA00022670"/>
    </source>
</evidence>
<dbReference type="AlphaFoldDB" id="A0A448ZM12"/>
<evidence type="ECO:0000256" key="7">
    <source>
        <dbReference type="RuleBase" id="RU003435"/>
    </source>
</evidence>
<keyword evidence="6 7" id="KW-0482">Metalloprotease</keyword>
<sequence>MASPTTLSARDKAQAFVDNFNRSYEEKHVAFENQFWGTKMALSSTEESPYSTELLTKTKAEMEDLLSDPAVIKEAKEQQEALANAKGEDVQEVLKVLDVIVRTCRCNEFPTPESKAVREETNKIEGSLEKSRNEMTLGYTNEEGEFIKASSVGLRTVLRTAPSESTRKSAYDGLRSIGAFVCSNGFLEIVRLRNKLAHLLGFEDYYDYTVTNAEGFSKSKLFEILDGLEEGTRPLMAKARKDLEELHGVKALDPWNTSYMMAGSVVKKMDPYFPFSKSVENYLRSYAAMNIGYSNATMTLDLLDRKNKYSNGFCHWPVPAWIKPDGTHVPSQTNFTSLADPAAVGSGLTALNTLMHEAGHAAHFANIAQPSPLFSQERAPTSVAYAENQSMFLDSLVGDSAWRAKYAKDLQGTPIPFAIIEEDIRAKHPFAVFQLRAMLSVSYFEKALYELPEAELTAEKVQSLADEVEIRIQGGLGARPLLSVPHLVSDEASCYYQGYTLAEMSVHQTRKYFKDKYGYIVDNPNVGPTLTESYWKCGNSKPFLQIVKDLTGKELSGDDWVDALKEDLEEHIAQERKEYDGMISKCEASSAEEKDGEEPLDLAMTVKFVDGDHVISDSSQSGLLSACKEFEAFVAARVAAAKASS</sequence>
<dbReference type="InterPro" id="IPR024079">
    <property type="entry name" value="MetalloPept_cat_dom_sf"/>
</dbReference>
<keyword evidence="2 7" id="KW-0645">Protease</keyword>
<dbReference type="Gene3D" id="1.10.1370.10">
    <property type="entry name" value="Neurolysin, domain 3"/>
    <property type="match status" value="2"/>
</dbReference>
<dbReference type="SUPFAM" id="SSF55486">
    <property type="entry name" value="Metalloproteases ('zincins'), catalytic domain"/>
    <property type="match status" value="1"/>
</dbReference>
<evidence type="ECO:0000256" key="3">
    <source>
        <dbReference type="ARBA" id="ARBA00022723"/>
    </source>
</evidence>
<dbReference type="GO" id="GO:0006518">
    <property type="term" value="P:peptide metabolic process"/>
    <property type="evidence" value="ECO:0007669"/>
    <property type="project" value="TreeGrafter"/>
</dbReference>
<name>A0A448ZM12_9STRA</name>
<comment type="cofactor">
    <cofactor evidence="7">
        <name>Zn(2+)</name>
        <dbReference type="ChEBI" id="CHEBI:29105"/>
    </cofactor>
    <text evidence="7">Binds 1 zinc ion.</text>
</comment>
<keyword evidence="3 7" id="KW-0479">Metal-binding</keyword>
<gene>
    <name evidence="9" type="ORF">PSNMU_V1.4_AUG-EV-PASAV3_0100730</name>
</gene>
<evidence type="ECO:0000256" key="4">
    <source>
        <dbReference type="ARBA" id="ARBA00022801"/>
    </source>
</evidence>
<evidence type="ECO:0000259" key="8">
    <source>
        <dbReference type="Pfam" id="PF01432"/>
    </source>
</evidence>
<dbReference type="Pfam" id="PF01432">
    <property type="entry name" value="Peptidase_M3"/>
    <property type="match status" value="1"/>
</dbReference>
<accession>A0A448ZM12</accession>
<dbReference type="Proteomes" id="UP000291116">
    <property type="component" value="Unassembled WGS sequence"/>
</dbReference>
<dbReference type="PANTHER" id="PTHR11804:SF84">
    <property type="entry name" value="SACCHAROLYSIN"/>
    <property type="match status" value="1"/>
</dbReference>
<dbReference type="GO" id="GO:0006508">
    <property type="term" value="P:proteolysis"/>
    <property type="evidence" value="ECO:0007669"/>
    <property type="project" value="UniProtKB-KW"/>
</dbReference>
<keyword evidence="5 7" id="KW-0862">Zinc</keyword>
<proteinExistence type="inferred from homology"/>
<reference evidence="9 10" key="1">
    <citation type="submission" date="2019-01" db="EMBL/GenBank/DDBJ databases">
        <authorList>
            <person name="Ferrante I. M."/>
        </authorList>
    </citation>
    <scope>NUCLEOTIDE SEQUENCE [LARGE SCALE GENOMIC DNA]</scope>
    <source>
        <strain evidence="9 10">B856</strain>
    </source>
</reference>
<keyword evidence="10" id="KW-1185">Reference proteome</keyword>
<dbReference type="InterPro" id="IPR001567">
    <property type="entry name" value="Pept_M3A_M3B_dom"/>
</dbReference>
<feature type="domain" description="Peptidase M3A/M3B catalytic" evidence="8">
    <location>
        <begin position="158"/>
        <end position="565"/>
    </location>
</feature>
<dbReference type="InterPro" id="IPR024077">
    <property type="entry name" value="Neurolysin/TOP_dom2"/>
</dbReference>
<dbReference type="GO" id="GO:0004222">
    <property type="term" value="F:metalloendopeptidase activity"/>
    <property type="evidence" value="ECO:0007669"/>
    <property type="project" value="InterPro"/>
</dbReference>
<keyword evidence="4 7" id="KW-0378">Hydrolase</keyword>
<protein>
    <recommendedName>
        <fullName evidence="8">Peptidase M3A/M3B catalytic domain-containing protein</fullName>
    </recommendedName>
</protein>
<evidence type="ECO:0000256" key="6">
    <source>
        <dbReference type="ARBA" id="ARBA00023049"/>
    </source>
</evidence>
<organism evidence="9 10">
    <name type="scientific">Pseudo-nitzschia multistriata</name>
    <dbReference type="NCBI Taxonomy" id="183589"/>
    <lineage>
        <taxon>Eukaryota</taxon>
        <taxon>Sar</taxon>
        <taxon>Stramenopiles</taxon>
        <taxon>Ochrophyta</taxon>
        <taxon>Bacillariophyta</taxon>
        <taxon>Bacillariophyceae</taxon>
        <taxon>Bacillariophycidae</taxon>
        <taxon>Bacillariales</taxon>
        <taxon>Bacillariaceae</taxon>
        <taxon>Pseudo-nitzschia</taxon>
    </lineage>
</organism>
<dbReference type="InterPro" id="IPR045090">
    <property type="entry name" value="Pept_M3A_M3B"/>
</dbReference>
<dbReference type="GO" id="GO:0046872">
    <property type="term" value="F:metal ion binding"/>
    <property type="evidence" value="ECO:0007669"/>
    <property type="project" value="UniProtKB-UniRule"/>
</dbReference>
<evidence type="ECO:0000256" key="5">
    <source>
        <dbReference type="ARBA" id="ARBA00022833"/>
    </source>
</evidence>
<dbReference type="Gene3D" id="3.40.390.10">
    <property type="entry name" value="Collagenase (Catalytic Domain)"/>
    <property type="match status" value="2"/>
</dbReference>
<dbReference type="PANTHER" id="PTHR11804">
    <property type="entry name" value="PROTEASE M3 THIMET OLIGOPEPTIDASE-RELATED"/>
    <property type="match status" value="1"/>
</dbReference>